<evidence type="ECO:0000259" key="13">
    <source>
        <dbReference type="PROSITE" id="PS50893"/>
    </source>
</evidence>
<feature type="compositionally biased region" description="Basic and acidic residues" evidence="11">
    <location>
        <begin position="41"/>
        <end position="58"/>
    </location>
</feature>
<sequence length="1388" mass="153613">MEAITPDQRTLAADTDNETGDYSFKSPSPPVASSSAWHMASEVRERKNNDEAGGEKPRKLGVTWDSLTVRGISSDATFNENVVSQLYPFHKKSKDAPLKTIIHNSHGCVKPGEMLLVLGRPGSGCTTLLSVLSNNRLGYEEVSGDVFFGNMSAKEARQYDGQIIMNTEEEIFYPALTVEDTINFAARMKVPNVLPPGINSAEEYVQAEKDFLLRSVGISHTAHTKVGDAFMRGVSGGERKRVSILECMTTRASVFCWDNSTRGLDASTALEWIKAIRVLTDVLGLTTIVTLYQAGNGIYEHFDKVLVLDEGQQIFYGPQVDAVPFMESLGFVRDSGSNRGDFLTGVTVPTERVIAPGFENTFPRTAHEIHAAYEGSRIRAKMLEDIETYPQSAEAAENTAVFKESVAPFPTFDAATKVSGLAVVALFVYMGYMIIKPIMHPWLVWVFWINPMSYGFEALLGNEFHDTQIDCVGPYIIPSGPGYTDGRGGRSCTRVGGAAPGDTSVTGDAYLAHMSFSHSHVWRNFGIVIAWWVFFVAVTIYFTNRWKQMGEGGRSLLIPREQQHKSKHLLESASDAEGGTKEKTSPKSGAESPSGNVGKELIRNESIFTWKNLTYIVKTSDGDRVLLDNVQGYVKPGMLGALMGSSGAGKTTLLDVLAQRKTEGTIHGSVLVDGRPIPISFQRSAGYVEQLDVHESLATVREALEFSALLRQSRYTPDEEKLKYVDTIIDLLELRDLEHTLVGRPGAGLSVEQRKRLTIAVELVAKPSILIFLDEPTSGLDGQAAYNTIRFLRKLAAAGQAILRKTEGTIHGSVLVDGRPIPISFQRSAGYVEQLDIHESLATVREALEFSALLRQSRYTPDEEKLRYVDTIIDLLELRDLEHTLVGRPGAGLSVEQRKRLTIAVELVSKPSILIFLDEPTSGLDGQAAYNTIRFLRKLAAAGQAILVTIHQPSAQLFTQFDTLLLLAKGGKTVYFGDIGENASTVKSYFSRFGAHCPPDANPAEHIVDVVSSTPSSGVVQDWNKHWLESPEHDALSVEIDRMVEDAAARPTGTVDDGHEFAASLWTQTKLVTQRMNISLFRNIDYLDNKFAMHISLALLNGFTFWSIGDSLTDLQQNLFTIFNFIFVAPGVISQLQPLFIDRRDIYEAREKKSKMYHWAPFVTGLIVSEFPYLLVCALLYYVCWYFTAGLPSGAEHAGSVFFVVILYELLYTGIGQAIAAYAPNAVFASLVNPLVITTLVSFCGVMVPYSQIEDFWKYWMYYLDPYNYLMSALLVFTTWDKPVRCRPSELAVFDPPANETCGEYLAAFQQTDMGRGANLLNPDATAGCEVCQYTEGGDFLRTLNLDEKYFGWRNAAIVVIFCIGFYGLVYIMMKLRTKATKKADGKK</sequence>
<evidence type="ECO:0000256" key="5">
    <source>
        <dbReference type="ARBA" id="ARBA00022692"/>
    </source>
</evidence>
<keyword evidence="8 12" id="KW-1133">Transmembrane helix</keyword>
<evidence type="ECO:0000256" key="10">
    <source>
        <dbReference type="ARBA" id="ARBA00023180"/>
    </source>
</evidence>
<dbReference type="EMBL" id="CVQI01025558">
    <property type="protein sequence ID" value="CRK33382.1"/>
    <property type="molecule type" value="Genomic_DNA"/>
</dbReference>
<feature type="transmembrane region" description="Helical" evidence="12">
    <location>
        <begin position="1200"/>
        <end position="1223"/>
    </location>
</feature>
<feature type="transmembrane region" description="Helical" evidence="12">
    <location>
        <begin position="1120"/>
        <end position="1141"/>
    </location>
</feature>
<feature type="transmembrane region" description="Helical" evidence="12">
    <location>
        <begin position="418"/>
        <end position="435"/>
    </location>
</feature>
<feature type="domain" description="ABC transporter" evidence="13">
    <location>
        <begin position="602"/>
        <end position="995"/>
    </location>
</feature>
<dbReference type="GO" id="GO:0016887">
    <property type="term" value="F:ATP hydrolysis activity"/>
    <property type="evidence" value="ECO:0007669"/>
    <property type="project" value="InterPro"/>
</dbReference>
<dbReference type="PANTHER" id="PTHR19241">
    <property type="entry name" value="ATP-BINDING CASSETTE TRANSPORTER"/>
    <property type="match status" value="1"/>
</dbReference>
<dbReference type="InterPro" id="IPR017871">
    <property type="entry name" value="ABC_transporter-like_CS"/>
</dbReference>
<keyword evidence="5 12" id="KW-0812">Transmembrane</keyword>
<comment type="subcellular location">
    <subcellularLocation>
        <location evidence="1">Cell membrane</location>
        <topology evidence="1">Multi-pass membrane protein</topology>
    </subcellularLocation>
</comment>
<feature type="transmembrane region" description="Helical" evidence="12">
    <location>
        <begin position="1235"/>
        <end position="1253"/>
    </location>
</feature>
<dbReference type="InterPro" id="IPR034003">
    <property type="entry name" value="ABCG_PDR_2"/>
</dbReference>
<protein>
    <recommendedName>
        <fullName evidence="13">ABC transporter domain-containing protein</fullName>
    </recommendedName>
</protein>
<evidence type="ECO:0000256" key="12">
    <source>
        <dbReference type="SAM" id="Phobius"/>
    </source>
</evidence>
<dbReference type="Proteomes" id="UP000045706">
    <property type="component" value="Unassembled WGS sequence"/>
</dbReference>
<dbReference type="GO" id="GO:0005524">
    <property type="term" value="F:ATP binding"/>
    <property type="evidence" value="ECO:0007669"/>
    <property type="project" value="UniProtKB-KW"/>
</dbReference>
<dbReference type="GO" id="GO:0140359">
    <property type="term" value="F:ABC-type transporter activity"/>
    <property type="evidence" value="ECO:0007669"/>
    <property type="project" value="InterPro"/>
</dbReference>
<organism evidence="14 15">
    <name type="scientific">Verticillium longisporum</name>
    <name type="common">Verticillium dahliae var. longisporum</name>
    <dbReference type="NCBI Taxonomy" id="100787"/>
    <lineage>
        <taxon>Eukaryota</taxon>
        <taxon>Fungi</taxon>
        <taxon>Dikarya</taxon>
        <taxon>Ascomycota</taxon>
        <taxon>Pezizomycotina</taxon>
        <taxon>Sordariomycetes</taxon>
        <taxon>Hypocreomycetidae</taxon>
        <taxon>Glomerellales</taxon>
        <taxon>Plectosphaerellaceae</taxon>
        <taxon>Verticillium</taxon>
    </lineage>
</organism>
<dbReference type="InterPro" id="IPR043926">
    <property type="entry name" value="ABCG_dom"/>
</dbReference>
<name>A0A0G4MGP1_VERLO</name>
<dbReference type="Pfam" id="PF06422">
    <property type="entry name" value="PDR_CDR"/>
    <property type="match status" value="1"/>
</dbReference>
<evidence type="ECO:0000313" key="14">
    <source>
        <dbReference type="EMBL" id="CRK33382.1"/>
    </source>
</evidence>
<dbReference type="Pfam" id="PF19055">
    <property type="entry name" value="ABC2_membrane_7"/>
    <property type="match status" value="1"/>
</dbReference>
<keyword evidence="9 12" id="KW-0472">Membrane</keyword>
<dbReference type="InterPro" id="IPR003593">
    <property type="entry name" value="AAA+_ATPase"/>
</dbReference>
<dbReference type="InterPro" id="IPR027417">
    <property type="entry name" value="P-loop_NTPase"/>
</dbReference>
<evidence type="ECO:0000256" key="6">
    <source>
        <dbReference type="ARBA" id="ARBA00022741"/>
    </source>
</evidence>
<evidence type="ECO:0000256" key="3">
    <source>
        <dbReference type="ARBA" id="ARBA00022448"/>
    </source>
</evidence>
<proteinExistence type="inferred from homology"/>
<evidence type="ECO:0000256" key="7">
    <source>
        <dbReference type="ARBA" id="ARBA00022840"/>
    </source>
</evidence>
<feature type="transmembrane region" description="Helical" evidence="12">
    <location>
        <begin position="1351"/>
        <end position="1373"/>
    </location>
</feature>
<evidence type="ECO:0000256" key="1">
    <source>
        <dbReference type="ARBA" id="ARBA00004651"/>
    </source>
</evidence>
<gene>
    <name evidence="14" type="ORF">BN1723_014731</name>
</gene>
<feature type="transmembrane region" description="Helical" evidence="12">
    <location>
        <begin position="1091"/>
        <end position="1108"/>
    </location>
</feature>
<keyword evidence="4" id="KW-1003">Cell membrane</keyword>
<dbReference type="FunFam" id="3.40.50.300:FF:001465">
    <property type="entry name" value="ABC multidrug transporter (Eurofung)"/>
    <property type="match status" value="1"/>
</dbReference>
<dbReference type="InterPro" id="IPR013525">
    <property type="entry name" value="ABC2_TM"/>
</dbReference>
<feature type="region of interest" description="Disordered" evidence="11">
    <location>
        <begin position="1"/>
        <end position="58"/>
    </location>
</feature>
<dbReference type="PROSITE" id="PS50893">
    <property type="entry name" value="ABC_TRANSPORTER_2"/>
    <property type="match status" value="2"/>
</dbReference>
<feature type="domain" description="ABC transporter" evidence="13">
    <location>
        <begin position="84"/>
        <end position="335"/>
    </location>
</feature>
<dbReference type="InterPro" id="IPR010929">
    <property type="entry name" value="PDR_CDR_ABC"/>
</dbReference>
<dbReference type="Pfam" id="PF01061">
    <property type="entry name" value="ABC2_membrane"/>
    <property type="match status" value="2"/>
</dbReference>
<feature type="transmembrane region" description="Helical" evidence="12">
    <location>
        <begin position="1162"/>
        <end position="1188"/>
    </location>
</feature>
<evidence type="ECO:0000256" key="2">
    <source>
        <dbReference type="ARBA" id="ARBA00006012"/>
    </source>
</evidence>
<dbReference type="Gene3D" id="3.40.50.300">
    <property type="entry name" value="P-loop containing nucleotide triphosphate hydrolases"/>
    <property type="match status" value="3"/>
</dbReference>
<dbReference type="InterPro" id="IPR034001">
    <property type="entry name" value="ABCG_PDR_1"/>
</dbReference>
<dbReference type="GO" id="GO:0005886">
    <property type="term" value="C:plasma membrane"/>
    <property type="evidence" value="ECO:0007669"/>
    <property type="project" value="UniProtKB-SubCell"/>
</dbReference>
<dbReference type="CDD" id="cd03232">
    <property type="entry name" value="ABCG_PDR_domain2"/>
    <property type="match status" value="1"/>
</dbReference>
<evidence type="ECO:0000313" key="15">
    <source>
        <dbReference type="Proteomes" id="UP000045706"/>
    </source>
</evidence>
<evidence type="ECO:0000256" key="4">
    <source>
        <dbReference type="ARBA" id="ARBA00022475"/>
    </source>
</evidence>
<feature type="transmembrane region" description="Helical" evidence="12">
    <location>
        <begin position="521"/>
        <end position="542"/>
    </location>
</feature>
<keyword evidence="7" id="KW-0067">ATP-binding</keyword>
<keyword evidence="3" id="KW-0813">Transport</keyword>
<keyword evidence="10" id="KW-0325">Glycoprotein</keyword>
<comment type="similarity">
    <text evidence="2">Belongs to the ABC transporter superfamily. ABCG family. PDR (TC 3.A.1.205) subfamily.</text>
</comment>
<evidence type="ECO:0000256" key="9">
    <source>
        <dbReference type="ARBA" id="ARBA00023136"/>
    </source>
</evidence>
<dbReference type="PROSITE" id="PS00211">
    <property type="entry name" value="ABC_TRANSPORTER_1"/>
    <property type="match status" value="1"/>
</dbReference>
<feature type="region of interest" description="Disordered" evidence="11">
    <location>
        <begin position="567"/>
        <end position="597"/>
    </location>
</feature>
<feature type="transmembrane region" description="Helical" evidence="12">
    <location>
        <begin position="442"/>
        <end position="460"/>
    </location>
</feature>
<keyword evidence="6" id="KW-0547">Nucleotide-binding</keyword>
<dbReference type="InterPro" id="IPR003439">
    <property type="entry name" value="ABC_transporter-like_ATP-bd"/>
</dbReference>
<dbReference type="SMART" id="SM00382">
    <property type="entry name" value="AAA"/>
    <property type="match status" value="2"/>
</dbReference>
<dbReference type="SUPFAM" id="SSF52540">
    <property type="entry name" value="P-loop containing nucleoside triphosphate hydrolases"/>
    <property type="match status" value="3"/>
</dbReference>
<dbReference type="CDD" id="cd03233">
    <property type="entry name" value="ABCG_PDR_domain1"/>
    <property type="match status" value="1"/>
</dbReference>
<dbReference type="Pfam" id="PF00005">
    <property type="entry name" value="ABC_tran"/>
    <property type="match status" value="3"/>
</dbReference>
<evidence type="ECO:0000256" key="11">
    <source>
        <dbReference type="SAM" id="MobiDB-lite"/>
    </source>
</evidence>
<accession>A0A0G4MGP1</accession>
<reference evidence="15" key="1">
    <citation type="submission" date="2015-05" db="EMBL/GenBank/DDBJ databases">
        <authorList>
            <person name="Fogelqvist Johan"/>
        </authorList>
    </citation>
    <scope>NUCLEOTIDE SEQUENCE [LARGE SCALE GENOMIC DNA]</scope>
</reference>
<evidence type="ECO:0000256" key="8">
    <source>
        <dbReference type="ARBA" id="ARBA00022989"/>
    </source>
</evidence>